<dbReference type="EMBL" id="BLKM01000280">
    <property type="protein sequence ID" value="GFG31111.1"/>
    <property type="molecule type" value="Genomic_DNA"/>
</dbReference>
<sequence>MNCRDLFGGSVCASALKKTETSSRGCHVNPSSRCHGGGRRGMLGASPRGGIPFGQNSCAGVERAEVLAVPEGPVGVGREAAVSGGAAQVNVNEIY</sequence>
<name>A0A6L2PF05_COPFO</name>
<proteinExistence type="predicted"/>
<dbReference type="AlphaFoldDB" id="A0A6L2PF05"/>
<protein>
    <submittedName>
        <fullName evidence="1">Uncharacterized protein</fullName>
    </submittedName>
</protein>
<comment type="caution">
    <text evidence="1">The sequence shown here is derived from an EMBL/GenBank/DDBJ whole genome shotgun (WGS) entry which is preliminary data.</text>
</comment>
<reference evidence="2" key="1">
    <citation type="submission" date="2020-01" db="EMBL/GenBank/DDBJ databases">
        <title>Draft genome sequence of the Termite Coptotermes fromosanus.</title>
        <authorList>
            <person name="Itakura S."/>
            <person name="Yosikawa Y."/>
            <person name="Umezawa K."/>
        </authorList>
    </citation>
    <scope>NUCLEOTIDE SEQUENCE [LARGE SCALE GENOMIC DNA]</scope>
</reference>
<keyword evidence="2" id="KW-1185">Reference proteome</keyword>
<accession>A0A6L2PF05</accession>
<gene>
    <name evidence="1" type="ORF">Cfor_04610</name>
</gene>
<organism evidence="1 2">
    <name type="scientific">Coptotermes formosanus</name>
    <name type="common">Formosan subterranean termite</name>
    <dbReference type="NCBI Taxonomy" id="36987"/>
    <lineage>
        <taxon>Eukaryota</taxon>
        <taxon>Metazoa</taxon>
        <taxon>Ecdysozoa</taxon>
        <taxon>Arthropoda</taxon>
        <taxon>Hexapoda</taxon>
        <taxon>Insecta</taxon>
        <taxon>Pterygota</taxon>
        <taxon>Neoptera</taxon>
        <taxon>Polyneoptera</taxon>
        <taxon>Dictyoptera</taxon>
        <taxon>Blattodea</taxon>
        <taxon>Blattoidea</taxon>
        <taxon>Termitoidae</taxon>
        <taxon>Rhinotermitidae</taxon>
        <taxon>Coptotermes</taxon>
    </lineage>
</organism>
<dbReference type="InParanoid" id="A0A6L2PF05"/>
<evidence type="ECO:0000313" key="1">
    <source>
        <dbReference type="EMBL" id="GFG31111.1"/>
    </source>
</evidence>
<dbReference type="Proteomes" id="UP000502823">
    <property type="component" value="Unassembled WGS sequence"/>
</dbReference>
<evidence type="ECO:0000313" key="2">
    <source>
        <dbReference type="Proteomes" id="UP000502823"/>
    </source>
</evidence>